<gene>
    <name evidence="1" type="ORF">D915_010556</name>
</gene>
<dbReference type="AlphaFoldDB" id="A0A4E0R7K4"/>
<evidence type="ECO:0000313" key="2">
    <source>
        <dbReference type="Proteomes" id="UP000230066"/>
    </source>
</evidence>
<sequence length="395" mass="46165">MLDCGERLRRYYQKNIVTGNIHDFLDEEEPVIVTVTTVIFQLLNSNVTADTWPAKWNATTQELVYEWLHVMNFIRSILSIKMLPHRSTNIGHYELELVWDVTDPHVRRNIKYANLKNSMDSYFRGRPVGQRLGNMMPRNDPGDSVRDLEVSITNMFSSWRDIHMKQRNCFCSAFEESETLMVAVSTDEVISLNATNKRTIEETRNQIERDLDPLSRKGLKIKTVDASGMYRKESGKRANLLVLYFDQSDEISDGESINYMLTSVKRGIPLKRHGIQLKHPERLQWKVCLFFFSSLALQKQRQQQLVGFGANHNYTLVNLRLNIIYKGTAQKFHDTVNQLKSKLIANFRESVIFNELTYFCRFREKTQMTLHFFIEANRVLSDATESNGRFRAVWE</sequence>
<proteinExistence type="predicted"/>
<dbReference type="Proteomes" id="UP000230066">
    <property type="component" value="Unassembled WGS sequence"/>
</dbReference>
<accession>A0A4E0R7K4</accession>
<name>A0A4E0R7K4_FASHE</name>
<keyword evidence="2" id="KW-1185">Reference proteome</keyword>
<evidence type="ECO:0000313" key="1">
    <source>
        <dbReference type="EMBL" id="THD18228.1"/>
    </source>
</evidence>
<dbReference type="EMBL" id="JXXN02015488">
    <property type="protein sequence ID" value="THD18228.1"/>
    <property type="molecule type" value="Genomic_DNA"/>
</dbReference>
<comment type="caution">
    <text evidence="1">The sequence shown here is derived from an EMBL/GenBank/DDBJ whole genome shotgun (WGS) entry which is preliminary data.</text>
</comment>
<protein>
    <submittedName>
        <fullName evidence="1">Uncharacterized protein</fullName>
    </submittedName>
</protein>
<reference evidence="1" key="1">
    <citation type="submission" date="2019-03" db="EMBL/GenBank/DDBJ databases">
        <title>Improved annotation for the trematode Fasciola hepatica.</title>
        <authorList>
            <person name="Choi Y.-J."/>
            <person name="Martin J."/>
            <person name="Mitreva M."/>
        </authorList>
    </citation>
    <scope>NUCLEOTIDE SEQUENCE [LARGE SCALE GENOMIC DNA]</scope>
</reference>
<organism evidence="1 2">
    <name type="scientific">Fasciola hepatica</name>
    <name type="common">Liver fluke</name>
    <dbReference type="NCBI Taxonomy" id="6192"/>
    <lineage>
        <taxon>Eukaryota</taxon>
        <taxon>Metazoa</taxon>
        <taxon>Spiralia</taxon>
        <taxon>Lophotrochozoa</taxon>
        <taxon>Platyhelminthes</taxon>
        <taxon>Trematoda</taxon>
        <taxon>Digenea</taxon>
        <taxon>Plagiorchiida</taxon>
        <taxon>Echinostomata</taxon>
        <taxon>Echinostomatoidea</taxon>
        <taxon>Fasciolidae</taxon>
        <taxon>Fasciola</taxon>
    </lineage>
</organism>